<dbReference type="AlphaFoldDB" id="A0A6P2BQ20"/>
<dbReference type="GO" id="GO:0016887">
    <property type="term" value="F:ATP hydrolysis activity"/>
    <property type="evidence" value="ECO:0007669"/>
    <property type="project" value="InterPro"/>
</dbReference>
<evidence type="ECO:0000256" key="5">
    <source>
        <dbReference type="SAM" id="MobiDB-lite"/>
    </source>
</evidence>
<reference evidence="7 8" key="1">
    <citation type="submission" date="2018-11" db="EMBL/GenBank/DDBJ databases">
        <title>Trebonia kvetii gen.nov., sp.nov., a novel acidophilic actinobacterium, and proposal of the new actinobacterial family Treboniaceae fam. nov.</title>
        <authorList>
            <person name="Rapoport D."/>
            <person name="Sagova-Mareckova M."/>
            <person name="Sedlacek I."/>
            <person name="Provaznik J."/>
            <person name="Kralova S."/>
            <person name="Pavlinic D."/>
            <person name="Benes V."/>
            <person name="Kopecky J."/>
        </authorList>
    </citation>
    <scope>NUCLEOTIDE SEQUENCE [LARGE SCALE GENOMIC DNA]</scope>
    <source>
        <strain evidence="7 8">15Tr583</strain>
    </source>
</reference>
<dbReference type="Pfam" id="PF08352">
    <property type="entry name" value="oligo_HPY"/>
    <property type="match status" value="1"/>
</dbReference>
<feature type="region of interest" description="Disordered" evidence="5">
    <location>
        <begin position="1"/>
        <end position="28"/>
    </location>
</feature>
<dbReference type="PROSITE" id="PS00211">
    <property type="entry name" value="ABC_TRANSPORTER_1"/>
    <property type="match status" value="1"/>
</dbReference>
<dbReference type="InterPro" id="IPR017871">
    <property type="entry name" value="ABC_transporter-like_CS"/>
</dbReference>
<keyword evidence="8" id="KW-1185">Reference proteome</keyword>
<evidence type="ECO:0000256" key="1">
    <source>
        <dbReference type="ARBA" id="ARBA00005417"/>
    </source>
</evidence>
<gene>
    <name evidence="7" type="ORF">EAS64_37265</name>
</gene>
<organism evidence="7 8">
    <name type="scientific">Trebonia kvetii</name>
    <dbReference type="NCBI Taxonomy" id="2480626"/>
    <lineage>
        <taxon>Bacteria</taxon>
        <taxon>Bacillati</taxon>
        <taxon>Actinomycetota</taxon>
        <taxon>Actinomycetes</taxon>
        <taxon>Streptosporangiales</taxon>
        <taxon>Treboniaceae</taxon>
        <taxon>Trebonia</taxon>
    </lineage>
</organism>
<comment type="similarity">
    <text evidence="1">Belongs to the ABC transporter superfamily.</text>
</comment>
<accession>A0A6P2BQ20</accession>
<dbReference type="GO" id="GO:0015833">
    <property type="term" value="P:peptide transport"/>
    <property type="evidence" value="ECO:0007669"/>
    <property type="project" value="InterPro"/>
</dbReference>
<dbReference type="FunFam" id="3.40.50.300:FF:000016">
    <property type="entry name" value="Oligopeptide ABC transporter ATP-binding component"/>
    <property type="match status" value="1"/>
</dbReference>
<dbReference type="PROSITE" id="PS50893">
    <property type="entry name" value="ABC_TRANSPORTER_2"/>
    <property type="match status" value="1"/>
</dbReference>
<dbReference type="InterPro" id="IPR050319">
    <property type="entry name" value="ABC_transp_ATP-bind"/>
</dbReference>
<feature type="compositionally biased region" description="Polar residues" evidence="5">
    <location>
        <begin position="1"/>
        <end position="12"/>
    </location>
</feature>
<comment type="caution">
    <text evidence="7">The sequence shown here is derived from an EMBL/GenBank/DDBJ whole genome shotgun (WGS) entry which is preliminary data.</text>
</comment>
<dbReference type="OrthoDB" id="8036461at2"/>
<evidence type="ECO:0000313" key="8">
    <source>
        <dbReference type="Proteomes" id="UP000460272"/>
    </source>
</evidence>
<dbReference type="Gene3D" id="3.40.50.300">
    <property type="entry name" value="P-loop containing nucleotide triphosphate hydrolases"/>
    <property type="match status" value="1"/>
</dbReference>
<dbReference type="PANTHER" id="PTHR43776:SF7">
    <property type="entry name" value="D,D-DIPEPTIDE TRANSPORT ATP-BINDING PROTEIN DDPF-RELATED"/>
    <property type="match status" value="1"/>
</dbReference>
<dbReference type="SMART" id="SM00382">
    <property type="entry name" value="AAA"/>
    <property type="match status" value="1"/>
</dbReference>
<keyword evidence="4 7" id="KW-0067">ATP-binding</keyword>
<dbReference type="Pfam" id="PF00005">
    <property type="entry name" value="ABC_tran"/>
    <property type="match status" value="1"/>
</dbReference>
<dbReference type="NCBIfam" id="TIGR01727">
    <property type="entry name" value="oligo_HPY"/>
    <property type="match status" value="1"/>
</dbReference>
<protein>
    <submittedName>
        <fullName evidence="7">ABC transporter ATP-binding protein</fullName>
    </submittedName>
</protein>
<evidence type="ECO:0000313" key="7">
    <source>
        <dbReference type="EMBL" id="TVZ00296.1"/>
    </source>
</evidence>
<evidence type="ECO:0000256" key="4">
    <source>
        <dbReference type="ARBA" id="ARBA00022840"/>
    </source>
</evidence>
<dbReference type="CDD" id="cd03257">
    <property type="entry name" value="ABC_NikE_OppD_transporters"/>
    <property type="match status" value="1"/>
</dbReference>
<dbReference type="RefSeq" id="WP_145860988.1">
    <property type="nucleotide sequence ID" value="NZ_RPFW01000009.1"/>
</dbReference>
<dbReference type="InterPro" id="IPR003593">
    <property type="entry name" value="AAA+_ATPase"/>
</dbReference>
<dbReference type="GO" id="GO:0005524">
    <property type="term" value="F:ATP binding"/>
    <property type="evidence" value="ECO:0007669"/>
    <property type="project" value="UniProtKB-KW"/>
</dbReference>
<dbReference type="InterPro" id="IPR027417">
    <property type="entry name" value="P-loop_NTPase"/>
</dbReference>
<dbReference type="GO" id="GO:0055085">
    <property type="term" value="P:transmembrane transport"/>
    <property type="evidence" value="ECO:0007669"/>
    <property type="project" value="UniProtKB-ARBA"/>
</dbReference>
<keyword evidence="3" id="KW-0547">Nucleotide-binding</keyword>
<feature type="domain" description="ABC transporter" evidence="6">
    <location>
        <begin position="34"/>
        <end position="279"/>
    </location>
</feature>
<dbReference type="InterPro" id="IPR013563">
    <property type="entry name" value="Oligopep_ABC_C"/>
</dbReference>
<dbReference type="SUPFAM" id="SSF52540">
    <property type="entry name" value="P-loop containing nucleoside triphosphate hydrolases"/>
    <property type="match status" value="1"/>
</dbReference>
<dbReference type="EMBL" id="RPFW01000009">
    <property type="protein sequence ID" value="TVZ00296.1"/>
    <property type="molecule type" value="Genomic_DNA"/>
</dbReference>
<keyword evidence="2" id="KW-0813">Transport</keyword>
<evidence type="ECO:0000256" key="3">
    <source>
        <dbReference type="ARBA" id="ARBA00022741"/>
    </source>
</evidence>
<dbReference type="Proteomes" id="UP000460272">
    <property type="component" value="Unassembled WGS sequence"/>
</dbReference>
<dbReference type="PANTHER" id="PTHR43776">
    <property type="entry name" value="TRANSPORT ATP-BINDING PROTEIN"/>
    <property type="match status" value="1"/>
</dbReference>
<sequence length="356" mass="38571">MTAEQASAQAAGTETRETTETHAGQGEASPVLAVDRMAVSYRTRRGPRGQRLIRAVDDVSFDIGTGEILALVGESGCGKTSIAKAITRLEEPAGGRVLFRGQDVAHARGRALRALRKDIQMVFQDPFESLDPRLNAGDTVAEPLIVHGLPRPREKVLAALEQVGLHPGATMAGRYPHQMSGGQRQRLVIAAAMVLEPGLVIADEPVSMLDVSMRAGILRLMLDLRDSRGVSFLFVTHDLSLAWVVADRIAVVYLGRIVEIGDATEVIKNPRHPYTQALVSVIPVPETVPERAGRRERVLLTGEAPSAARIPSGCRFHPRCPLYRALGEPEQCRAADPVPLPVTRTHQAACHFTKEP</sequence>
<evidence type="ECO:0000259" key="6">
    <source>
        <dbReference type="PROSITE" id="PS50893"/>
    </source>
</evidence>
<name>A0A6P2BQ20_9ACTN</name>
<evidence type="ECO:0000256" key="2">
    <source>
        <dbReference type="ARBA" id="ARBA00022448"/>
    </source>
</evidence>
<proteinExistence type="inferred from homology"/>
<dbReference type="InterPro" id="IPR003439">
    <property type="entry name" value="ABC_transporter-like_ATP-bd"/>
</dbReference>